<keyword evidence="3" id="KW-0597">Phosphoprotein</keyword>
<evidence type="ECO:0000256" key="2">
    <source>
        <dbReference type="ARBA" id="ARBA00012438"/>
    </source>
</evidence>
<dbReference type="CDD" id="cd00075">
    <property type="entry name" value="HATPase"/>
    <property type="match status" value="1"/>
</dbReference>
<dbReference type="CDD" id="cd00082">
    <property type="entry name" value="HisKA"/>
    <property type="match status" value="1"/>
</dbReference>
<gene>
    <name evidence="8" type="primary">senX3</name>
    <name evidence="8" type="ORF">Pla144_34200</name>
</gene>
<dbReference type="SUPFAM" id="SSF55874">
    <property type="entry name" value="ATPase domain of HSP90 chaperone/DNA topoisomerase II/histidine kinase"/>
    <property type="match status" value="1"/>
</dbReference>
<dbReference type="InterPro" id="IPR004358">
    <property type="entry name" value="Sig_transdc_His_kin-like_C"/>
</dbReference>
<keyword evidence="9" id="KW-1185">Reference proteome</keyword>
<evidence type="ECO:0000313" key="9">
    <source>
        <dbReference type="Proteomes" id="UP000318437"/>
    </source>
</evidence>
<evidence type="ECO:0000256" key="3">
    <source>
        <dbReference type="ARBA" id="ARBA00022553"/>
    </source>
</evidence>
<organism evidence="8 9">
    <name type="scientific">Bythopirellula polymerisocia</name>
    <dbReference type="NCBI Taxonomy" id="2528003"/>
    <lineage>
        <taxon>Bacteria</taxon>
        <taxon>Pseudomonadati</taxon>
        <taxon>Planctomycetota</taxon>
        <taxon>Planctomycetia</taxon>
        <taxon>Pirellulales</taxon>
        <taxon>Lacipirellulaceae</taxon>
        <taxon>Bythopirellula</taxon>
    </lineage>
</organism>
<dbReference type="Pfam" id="PF02518">
    <property type="entry name" value="HATPase_c"/>
    <property type="match status" value="1"/>
</dbReference>
<dbReference type="InterPro" id="IPR003594">
    <property type="entry name" value="HATPase_dom"/>
</dbReference>
<feature type="domain" description="Histidine kinase" evidence="7">
    <location>
        <begin position="419"/>
        <end position="641"/>
    </location>
</feature>
<dbReference type="PANTHER" id="PTHR43547">
    <property type="entry name" value="TWO-COMPONENT HISTIDINE KINASE"/>
    <property type="match status" value="1"/>
</dbReference>
<dbReference type="EC" id="2.7.13.3" evidence="2"/>
<dbReference type="EMBL" id="SJPS01000005">
    <property type="protein sequence ID" value="TWU24536.1"/>
    <property type="molecule type" value="Genomic_DNA"/>
</dbReference>
<dbReference type="SUPFAM" id="SSF47384">
    <property type="entry name" value="Homodimeric domain of signal transducing histidine kinase"/>
    <property type="match status" value="1"/>
</dbReference>
<dbReference type="Gene3D" id="3.30.565.10">
    <property type="entry name" value="Histidine kinase-like ATPase, C-terminal domain"/>
    <property type="match status" value="1"/>
</dbReference>
<keyword evidence="5 8" id="KW-0418">Kinase</keyword>
<proteinExistence type="predicted"/>
<evidence type="ECO:0000259" key="7">
    <source>
        <dbReference type="PROSITE" id="PS50109"/>
    </source>
</evidence>
<accession>A0A5C6CNA6</accession>
<evidence type="ECO:0000256" key="5">
    <source>
        <dbReference type="ARBA" id="ARBA00022777"/>
    </source>
</evidence>
<dbReference type="InterPro" id="IPR036097">
    <property type="entry name" value="HisK_dim/P_sf"/>
</dbReference>
<keyword evidence="6" id="KW-0472">Membrane</keyword>
<dbReference type="Gene3D" id="1.10.287.130">
    <property type="match status" value="1"/>
</dbReference>
<protein>
    <recommendedName>
        <fullName evidence="2">histidine kinase</fullName>
        <ecNumber evidence="2">2.7.13.3</ecNumber>
    </recommendedName>
</protein>
<feature type="transmembrane region" description="Helical" evidence="6">
    <location>
        <begin position="382"/>
        <end position="403"/>
    </location>
</feature>
<keyword evidence="6" id="KW-1133">Transmembrane helix</keyword>
<dbReference type="PRINTS" id="PR00344">
    <property type="entry name" value="BCTRLSENSOR"/>
</dbReference>
<dbReference type="InterPro" id="IPR036890">
    <property type="entry name" value="HATPase_C_sf"/>
</dbReference>
<dbReference type="RefSeq" id="WP_231936408.1">
    <property type="nucleotide sequence ID" value="NZ_SJPS01000005.1"/>
</dbReference>
<dbReference type="Proteomes" id="UP000318437">
    <property type="component" value="Unassembled WGS sequence"/>
</dbReference>
<comment type="caution">
    <text evidence="8">The sequence shown here is derived from an EMBL/GenBank/DDBJ whole genome shotgun (WGS) entry which is preliminary data.</text>
</comment>
<comment type="catalytic activity">
    <reaction evidence="1">
        <text>ATP + protein L-histidine = ADP + protein N-phospho-L-histidine.</text>
        <dbReference type="EC" id="2.7.13.3"/>
    </reaction>
</comment>
<dbReference type="PROSITE" id="PS50109">
    <property type="entry name" value="HIS_KIN"/>
    <property type="match status" value="1"/>
</dbReference>
<reference evidence="8 9" key="1">
    <citation type="submission" date="2019-02" db="EMBL/GenBank/DDBJ databases">
        <title>Deep-cultivation of Planctomycetes and their phenomic and genomic characterization uncovers novel biology.</title>
        <authorList>
            <person name="Wiegand S."/>
            <person name="Jogler M."/>
            <person name="Boedeker C."/>
            <person name="Pinto D."/>
            <person name="Vollmers J."/>
            <person name="Rivas-Marin E."/>
            <person name="Kohn T."/>
            <person name="Peeters S.H."/>
            <person name="Heuer A."/>
            <person name="Rast P."/>
            <person name="Oberbeckmann S."/>
            <person name="Bunk B."/>
            <person name="Jeske O."/>
            <person name="Meyerdierks A."/>
            <person name="Storesund J.E."/>
            <person name="Kallscheuer N."/>
            <person name="Luecker S."/>
            <person name="Lage O.M."/>
            <person name="Pohl T."/>
            <person name="Merkel B.J."/>
            <person name="Hornburger P."/>
            <person name="Mueller R.-W."/>
            <person name="Bruemmer F."/>
            <person name="Labrenz M."/>
            <person name="Spormann A.M."/>
            <person name="Op Den Camp H."/>
            <person name="Overmann J."/>
            <person name="Amann R."/>
            <person name="Jetten M.S.M."/>
            <person name="Mascher T."/>
            <person name="Medema M.H."/>
            <person name="Devos D.P."/>
            <person name="Kaster A.-K."/>
            <person name="Ovreas L."/>
            <person name="Rohde M."/>
            <person name="Galperin M.Y."/>
            <person name="Jogler C."/>
        </authorList>
    </citation>
    <scope>NUCLEOTIDE SEQUENCE [LARGE SCALE GENOMIC DNA]</scope>
    <source>
        <strain evidence="8 9">Pla144</strain>
    </source>
</reference>
<dbReference type="SMART" id="SM00388">
    <property type="entry name" value="HisKA"/>
    <property type="match status" value="1"/>
</dbReference>
<dbReference type="AlphaFoldDB" id="A0A5C6CNA6"/>
<dbReference type="FunFam" id="3.30.565.10:FF:000006">
    <property type="entry name" value="Sensor histidine kinase WalK"/>
    <property type="match status" value="1"/>
</dbReference>
<dbReference type="InterPro" id="IPR003661">
    <property type="entry name" value="HisK_dim/P_dom"/>
</dbReference>
<dbReference type="GO" id="GO:0000155">
    <property type="term" value="F:phosphorelay sensor kinase activity"/>
    <property type="evidence" value="ECO:0007669"/>
    <property type="project" value="InterPro"/>
</dbReference>
<dbReference type="PANTHER" id="PTHR43547:SF2">
    <property type="entry name" value="HYBRID SIGNAL TRANSDUCTION HISTIDINE KINASE C"/>
    <property type="match status" value="1"/>
</dbReference>
<evidence type="ECO:0000256" key="4">
    <source>
        <dbReference type="ARBA" id="ARBA00022679"/>
    </source>
</evidence>
<name>A0A5C6CNA6_9BACT</name>
<dbReference type="SMART" id="SM00387">
    <property type="entry name" value="HATPase_c"/>
    <property type="match status" value="1"/>
</dbReference>
<evidence type="ECO:0000256" key="6">
    <source>
        <dbReference type="SAM" id="Phobius"/>
    </source>
</evidence>
<dbReference type="InterPro" id="IPR005467">
    <property type="entry name" value="His_kinase_dom"/>
</dbReference>
<dbReference type="Pfam" id="PF00512">
    <property type="entry name" value="HisKA"/>
    <property type="match status" value="1"/>
</dbReference>
<evidence type="ECO:0000256" key="1">
    <source>
        <dbReference type="ARBA" id="ARBA00000085"/>
    </source>
</evidence>
<sequence>MRRFWQTSSDGDRLAWPILLLLLTVLVPSVGTVWMMREAVRNERLATGQRLSEAYQAQLQSASQVVVDRWNEKLEQLSELLDHATPAQVFAEGVLNSVADSVVVCDEKGRIVYPDAAPTTKFESNQKDSEWERAEQLEFSQQWSAAAEAYGELAKSGISGVETAQAWQAQARCLLKASDRSTAVEVLYKLRAQEGLHDSHGSSFSAAAELRLLELLDQQTEAWDEVAGSLQRRLGEYGENSLSAPQRRFLMTMLQELTSERINLPTQTAEQLAAAAMSVYEPGFLAPRLHTTPLADICSCASRDGRVVGLYRMATIHERILALTEGLALPQSINFIVTGPQETSEALMDTSLGNSLAGWRLGLMTIGDPFDETSQERKAVHIWIALLVVALTCVLGWLLASALRRRLRLARLKNDLVATVSHELKTPLASIRLLVDTLLDAEESVVPENSRINVREYLELISQENARLTRLIDNFLTFSRLERGKQRFDFQVIDARDVVQQASTIFRERWFEDADCLHIESNGQALVLGDMDSLVTAVVNLLENARKYSGEKKEITLTSSTSGDQVTIAVQDNGIGLSSRSARHIFDRFYQVDQLVARSEGGCGLGLSIVAAIMSSHDGKARVESQSNAGSTFTLYLPKYIKATENESATVRGVTVGLGGDR</sequence>
<keyword evidence="4 8" id="KW-0808">Transferase</keyword>
<evidence type="ECO:0000313" key="8">
    <source>
        <dbReference type="EMBL" id="TWU24536.1"/>
    </source>
</evidence>
<keyword evidence="6" id="KW-0812">Transmembrane</keyword>